<name>A0A430AX97_9ENTE</name>
<protein>
    <submittedName>
        <fullName evidence="1">Uncharacterized protein</fullName>
    </submittedName>
</protein>
<sequence>MKLMNKIEQKLHDELGDLMHTVYRDGCILPNRSSKDGIDMDGITGYYFEPVTYLIYPIYHQLHPESVVDETGYVLDSELGMIMLSPVNINSQEELQKYGFNRLMFHTEYDSPTNVVRHEVHTAPVTLDKINILKLVLANGREIPVMPDGNSIGLAGKGYKIMNNSEPIEPVGFLQRSTIAAKVLRAFGIKVFEK</sequence>
<evidence type="ECO:0000313" key="1">
    <source>
        <dbReference type="EMBL" id="RSU12674.1"/>
    </source>
</evidence>
<dbReference type="Proteomes" id="UP000287605">
    <property type="component" value="Unassembled WGS sequence"/>
</dbReference>
<comment type="caution">
    <text evidence="1">The sequence shown here is derived from an EMBL/GenBank/DDBJ whole genome shotgun (WGS) entry which is preliminary data.</text>
</comment>
<accession>A0A430AX97</accession>
<organism evidence="1 2">
    <name type="scientific">Vagococcus elongatus</name>
    <dbReference type="NCBI Taxonomy" id="180344"/>
    <lineage>
        <taxon>Bacteria</taxon>
        <taxon>Bacillati</taxon>
        <taxon>Bacillota</taxon>
        <taxon>Bacilli</taxon>
        <taxon>Lactobacillales</taxon>
        <taxon>Enterococcaceae</taxon>
        <taxon>Vagococcus</taxon>
    </lineage>
</organism>
<reference evidence="1 2" key="1">
    <citation type="submission" date="2017-05" db="EMBL/GenBank/DDBJ databases">
        <title>Vagococcus spp. assemblies.</title>
        <authorList>
            <person name="Gulvik C.A."/>
        </authorList>
    </citation>
    <scope>NUCLEOTIDE SEQUENCE [LARGE SCALE GENOMIC DNA]</scope>
    <source>
        <strain evidence="1 2">CCUG 51432</strain>
    </source>
</reference>
<proteinExistence type="predicted"/>
<keyword evidence="2" id="KW-1185">Reference proteome</keyword>
<gene>
    <name evidence="1" type="ORF">CBF29_05970</name>
</gene>
<dbReference type="RefSeq" id="WP_126808442.1">
    <property type="nucleotide sequence ID" value="NZ_NGKA01000007.1"/>
</dbReference>
<evidence type="ECO:0000313" key="2">
    <source>
        <dbReference type="Proteomes" id="UP000287605"/>
    </source>
</evidence>
<dbReference type="AlphaFoldDB" id="A0A430AX97"/>
<dbReference type="EMBL" id="NGKA01000007">
    <property type="protein sequence ID" value="RSU12674.1"/>
    <property type="molecule type" value="Genomic_DNA"/>
</dbReference>